<organism evidence="1 2">
    <name type="scientific">Candidatus Nealsonbacteria bacterium RBG_13_42_11</name>
    <dbReference type="NCBI Taxonomy" id="1801663"/>
    <lineage>
        <taxon>Bacteria</taxon>
        <taxon>Candidatus Nealsoniibacteriota</taxon>
    </lineage>
</organism>
<sequence length="74" mass="7794">MGSLGGALASQKVMEAFKGRLAPDGNRSGRVKAQAGFTARQICRAVAKAELSEPTMVRRTVEDHQPKVTPGITG</sequence>
<protein>
    <submittedName>
        <fullName evidence="1">Uncharacterized protein</fullName>
    </submittedName>
</protein>
<accession>A0A1G2E0N9</accession>
<dbReference type="EMBL" id="MHLY01000006">
    <property type="protein sequence ID" value="OGZ18851.1"/>
    <property type="molecule type" value="Genomic_DNA"/>
</dbReference>
<dbReference type="AlphaFoldDB" id="A0A1G2E0N9"/>
<evidence type="ECO:0000313" key="1">
    <source>
        <dbReference type="EMBL" id="OGZ18851.1"/>
    </source>
</evidence>
<name>A0A1G2E0N9_9BACT</name>
<dbReference type="AntiFam" id="ANF00275">
    <property type="entry name" value="Spurious translation from rRNA (DUF6467)"/>
</dbReference>
<evidence type="ECO:0000313" key="2">
    <source>
        <dbReference type="Proteomes" id="UP000176755"/>
    </source>
</evidence>
<gene>
    <name evidence="1" type="ORF">A2175_02340</name>
</gene>
<reference evidence="1 2" key="1">
    <citation type="journal article" date="2016" name="Nat. Commun.">
        <title>Thousands of microbial genomes shed light on interconnected biogeochemical processes in an aquifer system.</title>
        <authorList>
            <person name="Anantharaman K."/>
            <person name="Brown C.T."/>
            <person name="Hug L.A."/>
            <person name="Sharon I."/>
            <person name="Castelle C.J."/>
            <person name="Probst A.J."/>
            <person name="Thomas B.C."/>
            <person name="Singh A."/>
            <person name="Wilkins M.J."/>
            <person name="Karaoz U."/>
            <person name="Brodie E.L."/>
            <person name="Williams K.H."/>
            <person name="Hubbard S.S."/>
            <person name="Banfield J.F."/>
        </authorList>
    </citation>
    <scope>NUCLEOTIDE SEQUENCE [LARGE SCALE GENOMIC DNA]</scope>
</reference>
<comment type="caution">
    <text evidence="1">The sequence shown here is derived from an EMBL/GenBank/DDBJ whole genome shotgun (WGS) entry which is preliminary data.</text>
</comment>
<proteinExistence type="predicted"/>
<dbReference type="Proteomes" id="UP000176755">
    <property type="component" value="Unassembled WGS sequence"/>
</dbReference>